<sequence length="486" mass="54600">MVFKFHSVNPPYSPTQLNRQTFASRSRSRKQHPCREKAFEYLDEAGATPKLLQAYLSACKSYTSSDCIANEFSLFQSDNQFLETFCRLLEVNTSDSHHKDSINIFWIQPLDTSSTTSVNMESKVCSGLLTTIEDHLYQVLLNVDQFFIDDSSNPYIPISLGVRNKLESLCLKQLHNCISLLDNTNDTARNMPSTKQSKHTKKLLSNDKMSIFNAVHQLFTKVHICNTVDRLMFESIELPLSLSTELLMNIPERNFESSTKKEHRSSSSLSSSSSFSPPFIDVIIGREFLFDCLTSIMEKLSTKNSNLSSSSQFIVICQYVRYLVQEGICLLGNLVHKPLPKSNYELNSIQKNYQDLLKTLVSHKLSTNPIDLLLSSSGNIMWGITVLIQLAKGSSIIRHEMSPFTGARAFLLAALNNLASINPIVPPPSSSSVNHVTTTSGHVVGKQSRPCDAFQWIRAGIRHELLLVDLLVSLSKFIYLPVLLFS</sequence>
<accession>A0A183KW08</accession>
<evidence type="ECO:0000313" key="2">
    <source>
        <dbReference type="Proteomes" id="UP000279833"/>
    </source>
</evidence>
<reference evidence="3" key="1">
    <citation type="submission" date="2016-06" db="UniProtKB">
        <authorList>
            <consortium name="WormBaseParasite"/>
        </authorList>
    </citation>
    <scope>IDENTIFICATION</scope>
</reference>
<proteinExistence type="predicted"/>
<organism evidence="3">
    <name type="scientific">Schistosoma curassoni</name>
    <dbReference type="NCBI Taxonomy" id="6186"/>
    <lineage>
        <taxon>Eukaryota</taxon>
        <taxon>Metazoa</taxon>
        <taxon>Spiralia</taxon>
        <taxon>Lophotrochozoa</taxon>
        <taxon>Platyhelminthes</taxon>
        <taxon>Trematoda</taxon>
        <taxon>Digenea</taxon>
        <taxon>Strigeidida</taxon>
        <taxon>Schistosomatoidea</taxon>
        <taxon>Schistosomatidae</taxon>
        <taxon>Schistosoma</taxon>
    </lineage>
</organism>
<dbReference type="Proteomes" id="UP000279833">
    <property type="component" value="Unassembled WGS sequence"/>
</dbReference>
<name>A0A183KW08_9TREM</name>
<dbReference type="WBParaSite" id="SCUD_0001925401-mRNA-1">
    <property type="protein sequence ID" value="SCUD_0001925401-mRNA-1"/>
    <property type="gene ID" value="SCUD_0001925401"/>
</dbReference>
<evidence type="ECO:0000313" key="3">
    <source>
        <dbReference type="WBParaSite" id="SCUD_0001925401-mRNA-1"/>
    </source>
</evidence>
<dbReference type="EMBL" id="UZAK01042202">
    <property type="protein sequence ID" value="VDP68526.1"/>
    <property type="molecule type" value="Genomic_DNA"/>
</dbReference>
<reference evidence="1 2" key="2">
    <citation type="submission" date="2018-11" db="EMBL/GenBank/DDBJ databases">
        <authorList>
            <consortium name="Pathogen Informatics"/>
        </authorList>
    </citation>
    <scope>NUCLEOTIDE SEQUENCE [LARGE SCALE GENOMIC DNA]</scope>
    <source>
        <strain evidence="1">Dakar</strain>
        <strain evidence="2">Dakar, Senegal</strain>
    </source>
</reference>
<keyword evidence="2" id="KW-1185">Reference proteome</keyword>
<dbReference type="AlphaFoldDB" id="A0A183KW08"/>
<evidence type="ECO:0000313" key="1">
    <source>
        <dbReference type="EMBL" id="VDP68526.1"/>
    </source>
</evidence>
<gene>
    <name evidence="1" type="ORF">SCUD_LOCUS19251</name>
</gene>
<dbReference type="STRING" id="6186.A0A183KW08"/>
<protein>
    <submittedName>
        <fullName evidence="3">Ufd2P_core domain-containing protein</fullName>
    </submittedName>
</protein>